<dbReference type="RefSeq" id="WP_263049788.1">
    <property type="nucleotide sequence ID" value="NZ_CP106735.1"/>
</dbReference>
<evidence type="ECO:0000256" key="3">
    <source>
        <dbReference type="ARBA" id="ARBA00022628"/>
    </source>
</evidence>
<evidence type="ECO:0000313" key="8">
    <source>
        <dbReference type="Proteomes" id="UP001062165"/>
    </source>
</evidence>
<accession>A0ABY6CVW0</accession>
<dbReference type="InterPro" id="IPR036724">
    <property type="entry name" value="Cobalamin-bd_sf"/>
</dbReference>
<dbReference type="InterPro" id="IPR006099">
    <property type="entry name" value="MeMalonylCoA_mutase_a/b_cat"/>
</dbReference>
<name>A0ABY6CVW0_9BACT</name>
<evidence type="ECO:0000256" key="1">
    <source>
        <dbReference type="ARBA" id="ARBA00001922"/>
    </source>
</evidence>
<evidence type="ECO:0000256" key="5">
    <source>
        <dbReference type="ARBA" id="ARBA00023285"/>
    </source>
</evidence>
<keyword evidence="5" id="KW-0170">Cobalt</keyword>
<feature type="domain" description="Methylmalonyl-CoA mutase alpha/beta chain catalytic" evidence="6">
    <location>
        <begin position="173"/>
        <end position="429"/>
    </location>
</feature>
<dbReference type="InterPro" id="IPR016176">
    <property type="entry name" value="Cbl-dep_enz_cat"/>
</dbReference>
<protein>
    <submittedName>
        <fullName evidence="7">Methylmalonyl-CoA mutase family protein</fullName>
    </submittedName>
</protein>
<dbReference type="SUPFAM" id="SSF51703">
    <property type="entry name" value="Cobalamin (vitamin B12)-dependent enzymes"/>
    <property type="match status" value="1"/>
</dbReference>
<keyword evidence="8" id="KW-1185">Reference proteome</keyword>
<evidence type="ECO:0000313" key="7">
    <source>
        <dbReference type="EMBL" id="UXX78042.1"/>
    </source>
</evidence>
<dbReference type="Proteomes" id="UP001062165">
    <property type="component" value="Chromosome"/>
</dbReference>
<evidence type="ECO:0000259" key="6">
    <source>
        <dbReference type="Pfam" id="PF01642"/>
    </source>
</evidence>
<dbReference type="EMBL" id="CP106735">
    <property type="protein sequence ID" value="UXX78042.1"/>
    <property type="molecule type" value="Genomic_DNA"/>
</dbReference>
<dbReference type="PANTHER" id="PTHR48101">
    <property type="entry name" value="METHYLMALONYL-COA MUTASE, MITOCHONDRIAL-RELATED"/>
    <property type="match status" value="1"/>
</dbReference>
<sequence length="562" mass="62837">MIKQYRFDEFDKASKSQWTDKLNQDLGADLARRISSWTSERNLTLSAYYDQEDVGKDINVPVRPVEGWKYIEPLHPERTNAQVLDALMSGADGLMLTDSHVRRLNKVLGQVAPEYCTLALKASGFPIYHQFVEWWIDRHPENGQGEVLLFGDKQRAEQFSIISKAFDIGHALGHRTIHIDGAWVQTQGGSSHLELGYILSQSVYYINSLLDLGYDIQVIARGMFVATSMGSSYFLALTKLRSIRLLISQLFKLYGLSEVYTPIHASTSLFTKSALDSNTNFLRCTSEAMSAVLGGADYISITPAHELKSADRIARNISNLMKEESLLDKVTDPAAGSYYLDYLTDLLSQQAWNTFQQVEKRGGYEVATKEKYFEKEIQKDLEFQQSRLASGRRKMVGVNDFGNQSEKVSLATLDNDRTTISKNFEEVRKQVEASVEGQGEAYRPVVYLLPVGTNAKMITARHTFVSNFFNWAGFIVKPYQDEISTPMMGVVACCGADEDYTKEQIDSALNGIDTACILIAAGNITEGSSSKISTWIHAKTDRLEGVINILNQMGITSNSLQS</sequence>
<comment type="cofactor">
    <cofactor evidence="1">
        <name>adenosylcob(III)alamin</name>
        <dbReference type="ChEBI" id="CHEBI:18408"/>
    </cofactor>
</comment>
<dbReference type="Gene3D" id="3.40.50.280">
    <property type="entry name" value="Cobalamin-binding domain"/>
    <property type="match status" value="1"/>
</dbReference>
<dbReference type="Pfam" id="PF01642">
    <property type="entry name" value="MM_CoA_mutase"/>
    <property type="match status" value="1"/>
</dbReference>
<organism evidence="7 8">
    <name type="scientific">Reichenbachiella carrageenanivorans</name>
    <dbReference type="NCBI Taxonomy" id="2979869"/>
    <lineage>
        <taxon>Bacteria</taxon>
        <taxon>Pseudomonadati</taxon>
        <taxon>Bacteroidota</taxon>
        <taxon>Cytophagia</taxon>
        <taxon>Cytophagales</taxon>
        <taxon>Reichenbachiellaceae</taxon>
        <taxon>Reichenbachiella</taxon>
    </lineage>
</organism>
<keyword evidence="3" id="KW-0846">Cobalamin</keyword>
<keyword evidence="4" id="KW-0413">Isomerase</keyword>
<reference evidence="7" key="1">
    <citation type="submission" date="2022-10" db="EMBL/GenBank/DDBJ databases">
        <title>Comparative genomics and taxonomic characterization of three novel marine species of genus Reichenbachiella exhibiting antioxidant and polysaccharide degradation activities.</title>
        <authorList>
            <person name="Muhammad N."/>
            <person name="Lee Y.-J."/>
            <person name="Ko J."/>
            <person name="Kim S.-G."/>
        </authorList>
    </citation>
    <scope>NUCLEOTIDE SEQUENCE</scope>
    <source>
        <strain evidence="7">Wsw4-B4</strain>
    </source>
</reference>
<evidence type="ECO:0000256" key="4">
    <source>
        <dbReference type="ARBA" id="ARBA00023235"/>
    </source>
</evidence>
<gene>
    <name evidence="7" type="ORF">N7E81_11800</name>
</gene>
<dbReference type="SUPFAM" id="SSF52242">
    <property type="entry name" value="Cobalamin (vitamin B12)-binding domain"/>
    <property type="match status" value="1"/>
</dbReference>
<proteinExistence type="inferred from homology"/>
<dbReference type="Gene3D" id="3.20.20.240">
    <property type="entry name" value="Methylmalonyl-CoA mutase"/>
    <property type="match status" value="1"/>
</dbReference>
<comment type="similarity">
    <text evidence="2">Belongs to the methylmalonyl-CoA mutase family.</text>
</comment>
<evidence type="ECO:0000256" key="2">
    <source>
        <dbReference type="ARBA" id="ARBA00008465"/>
    </source>
</evidence>